<name>A0ACA9QG03_9GLOM</name>
<comment type="caution">
    <text evidence="1">The sequence shown here is derived from an EMBL/GenBank/DDBJ whole genome shotgun (WGS) entry which is preliminary data.</text>
</comment>
<protein>
    <submittedName>
        <fullName evidence="1">13356_t:CDS:1</fullName>
    </submittedName>
</protein>
<proteinExistence type="predicted"/>
<accession>A0ACA9QG03</accession>
<organism evidence="1 2">
    <name type="scientific">Racocetra persica</name>
    <dbReference type="NCBI Taxonomy" id="160502"/>
    <lineage>
        <taxon>Eukaryota</taxon>
        <taxon>Fungi</taxon>
        <taxon>Fungi incertae sedis</taxon>
        <taxon>Mucoromycota</taxon>
        <taxon>Glomeromycotina</taxon>
        <taxon>Glomeromycetes</taxon>
        <taxon>Diversisporales</taxon>
        <taxon>Gigasporaceae</taxon>
        <taxon>Racocetra</taxon>
    </lineage>
</organism>
<dbReference type="Proteomes" id="UP000789920">
    <property type="component" value="Unassembled WGS sequence"/>
</dbReference>
<evidence type="ECO:0000313" key="2">
    <source>
        <dbReference type="Proteomes" id="UP000789920"/>
    </source>
</evidence>
<sequence>DDNDHQPELRPGVVFWIRLGKNSLVNLHGAYFPWVLLAFNVIESGNVWPTAIGIIAGHIYYYLQDLYPASGGPRLLNTPRWLYKYFPPSYSGARTSFGTAFQARNQNTTGEGSTHKWGRGQRLGSQ</sequence>
<feature type="non-terminal residue" evidence="1">
    <location>
        <position position="1"/>
    </location>
</feature>
<keyword evidence="2" id="KW-1185">Reference proteome</keyword>
<gene>
    <name evidence="1" type="ORF">RPERSI_LOCUS14041</name>
</gene>
<dbReference type="EMBL" id="CAJVQC010031831">
    <property type="protein sequence ID" value="CAG8749582.1"/>
    <property type="molecule type" value="Genomic_DNA"/>
</dbReference>
<reference evidence="1" key="1">
    <citation type="submission" date="2021-06" db="EMBL/GenBank/DDBJ databases">
        <authorList>
            <person name="Kallberg Y."/>
            <person name="Tangrot J."/>
            <person name="Rosling A."/>
        </authorList>
    </citation>
    <scope>NUCLEOTIDE SEQUENCE</scope>
    <source>
        <strain evidence="1">MA461A</strain>
    </source>
</reference>
<evidence type="ECO:0000313" key="1">
    <source>
        <dbReference type="EMBL" id="CAG8749582.1"/>
    </source>
</evidence>